<dbReference type="AlphaFoldDB" id="A0A841H4Z1"/>
<dbReference type="InterPro" id="IPR025751">
    <property type="entry name" value="RsbRD_N_dom"/>
</dbReference>
<comment type="caution">
    <text evidence="3">The sequence shown here is derived from an EMBL/GenBank/DDBJ whole genome shotgun (WGS) entry which is preliminary data.</text>
</comment>
<dbReference type="Pfam" id="PF14361">
    <property type="entry name" value="RsbRD_N"/>
    <property type="match status" value="1"/>
</dbReference>
<dbReference type="RefSeq" id="WP_170040121.1">
    <property type="nucleotide sequence ID" value="NZ_JABDTL010000002.1"/>
</dbReference>
<dbReference type="CDD" id="cd07041">
    <property type="entry name" value="STAS_RsbR_RsbS_like"/>
    <property type="match status" value="1"/>
</dbReference>
<reference evidence="3 4" key="1">
    <citation type="submission" date="2020-08" db="EMBL/GenBank/DDBJ databases">
        <title>Genomic Encyclopedia of Type Strains, Phase IV (KMG-IV): sequencing the most valuable type-strain genomes for metagenomic binning, comparative biology and taxonomic classification.</title>
        <authorList>
            <person name="Goeker M."/>
        </authorList>
    </citation>
    <scope>NUCLEOTIDE SEQUENCE [LARGE SCALE GENOMIC DNA]</scope>
    <source>
        <strain evidence="3 4">DSM 29007</strain>
    </source>
</reference>
<dbReference type="PANTHER" id="PTHR33745:SF3">
    <property type="entry name" value="RSBT CO-ANTAGONIST PROTEIN RSBRC"/>
    <property type="match status" value="1"/>
</dbReference>
<dbReference type="PROSITE" id="PS50801">
    <property type="entry name" value="STAS"/>
    <property type="match status" value="1"/>
</dbReference>
<dbReference type="Proteomes" id="UP000582837">
    <property type="component" value="Unassembled WGS sequence"/>
</dbReference>
<evidence type="ECO:0000259" key="2">
    <source>
        <dbReference type="PROSITE" id="PS50801"/>
    </source>
</evidence>
<protein>
    <submittedName>
        <fullName evidence="3">RsbT co-antagonist protein RsbR</fullName>
    </submittedName>
</protein>
<name>A0A841H4Z1_9BACT</name>
<feature type="domain" description="STAS" evidence="2">
    <location>
        <begin position="161"/>
        <end position="272"/>
    </location>
</feature>
<evidence type="ECO:0000256" key="1">
    <source>
        <dbReference type="ARBA" id="ARBA00022553"/>
    </source>
</evidence>
<dbReference type="InterPro" id="IPR002645">
    <property type="entry name" value="STAS_dom"/>
</dbReference>
<keyword evidence="1" id="KW-0597">Phosphoprotein</keyword>
<proteinExistence type="predicted"/>
<keyword evidence="4" id="KW-1185">Reference proteome</keyword>
<accession>A0A841H4Z1</accession>
<dbReference type="SUPFAM" id="SSF52091">
    <property type="entry name" value="SpoIIaa-like"/>
    <property type="match status" value="1"/>
</dbReference>
<dbReference type="PANTHER" id="PTHR33745">
    <property type="entry name" value="RSBT ANTAGONIST PROTEIN RSBS-RELATED"/>
    <property type="match status" value="1"/>
</dbReference>
<dbReference type="Gene3D" id="3.30.750.24">
    <property type="entry name" value="STAS domain"/>
    <property type="match status" value="1"/>
</dbReference>
<dbReference type="EMBL" id="JACHIA010000020">
    <property type="protein sequence ID" value="MBB6073033.1"/>
    <property type="molecule type" value="Genomic_DNA"/>
</dbReference>
<evidence type="ECO:0000313" key="3">
    <source>
        <dbReference type="EMBL" id="MBB6073033.1"/>
    </source>
</evidence>
<dbReference type="Pfam" id="PF01740">
    <property type="entry name" value="STAS"/>
    <property type="match status" value="1"/>
</dbReference>
<organism evidence="3 4">
    <name type="scientific">Longimicrobium terrae</name>
    <dbReference type="NCBI Taxonomy" id="1639882"/>
    <lineage>
        <taxon>Bacteria</taxon>
        <taxon>Pseudomonadati</taxon>
        <taxon>Gemmatimonadota</taxon>
        <taxon>Longimicrobiia</taxon>
        <taxon>Longimicrobiales</taxon>
        <taxon>Longimicrobiaceae</taxon>
        <taxon>Longimicrobium</taxon>
    </lineage>
</organism>
<sequence>MTATSGDLFASALSTDRDALLDAWLREQASARNGRAGLISAAELRQQGAEFIELLNAAVVAGGGEVAGAAFNGVRDLLSRVSRQWALQGLSPTETATFVFSLKQPVFSRIQQDGADSEARMDGLWRATAVLDALGLFTTEVYQRSREEVIHRQQMELMELSTPVVKLWDGILALPLIGTLDSARTQVVMESLLQRIVDTGCAVAIIDITGVPMVDTLVAQHLIKTVAAARLMGAECIISGIRPQIAQTIVHLGVDLGPVATKATLADAFRLALRQTGQSLVAAAPAQAARRS</sequence>
<dbReference type="InterPro" id="IPR051932">
    <property type="entry name" value="Bact_StressResp_Reg"/>
</dbReference>
<dbReference type="InterPro" id="IPR036513">
    <property type="entry name" value="STAS_dom_sf"/>
</dbReference>
<gene>
    <name evidence="3" type="ORF">HNQ61_004699</name>
</gene>
<evidence type="ECO:0000313" key="4">
    <source>
        <dbReference type="Proteomes" id="UP000582837"/>
    </source>
</evidence>